<dbReference type="InterPro" id="IPR013162">
    <property type="entry name" value="CD80_C2-set"/>
</dbReference>
<dbReference type="SMART" id="SM00409">
    <property type="entry name" value="IG"/>
    <property type="match status" value="1"/>
</dbReference>
<comment type="subcellular location">
    <subcellularLocation>
        <location evidence="1">Membrane</location>
        <topology evidence="1">Single-pass membrane protein</topology>
    </subcellularLocation>
</comment>
<accession>A0A1B6CJJ3</accession>
<dbReference type="GO" id="GO:0016020">
    <property type="term" value="C:membrane"/>
    <property type="evidence" value="ECO:0007669"/>
    <property type="project" value="UniProtKB-SubCell"/>
</dbReference>
<gene>
    <name evidence="5" type="ORF">g.2417</name>
</gene>
<evidence type="ECO:0000256" key="3">
    <source>
        <dbReference type="ARBA" id="ARBA00023157"/>
    </source>
</evidence>
<feature type="non-terminal residue" evidence="5">
    <location>
        <position position="1"/>
    </location>
</feature>
<dbReference type="Pfam" id="PF00047">
    <property type="entry name" value="ig"/>
    <property type="match status" value="1"/>
</dbReference>
<dbReference type="PANTHER" id="PTHR21261:SF3">
    <property type="entry name" value="BEATEN PATH VII"/>
    <property type="match status" value="1"/>
</dbReference>
<keyword evidence="2" id="KW-0472">Membrane</keyword>
<evidence type="ECO:0000313" key="5">
    <source>
        <dbReference type="EMBL" id="JAS13656.1"/>
    </source>
</evidence>
<dbReference type="PROSITE" id="PS50835">
    <property type="entry name" value="IG_LIKE"/>
    <property type="match status" value="2"/>
</dbReference>
<evidence type="ECO:0000256" key="2">
    <source>
        <dbReference type="ARBA" id="ARBA00023136"/>
    </source>
</evidence>
<organism evidence="5">
    <name type="scientific">Clastoptera arizonana</name>
    <name type="common">Arizona spittle bug</name>
    <dbReference type="NCBI Taxonomy" id="38151"/>
    <lineage>
        <taxon>Eukaryota</taxon>
        <taxon>Metazoa</taxon>
        <taxon>Ecdysozoa</taxon>
        <taxon>Arthropoda</taxon>
        <taxon>Hexapoda</taxon>
        <taxon>Insecta</taxon>
        <taxon>Pterygota</taxon>
        <taxon>Neoptera</taxon>
        <taxon>Paraneoptera</taxon>
        <taxon>Hemiptera</taxon>
        <taxon>Auchenorrhyncha</taxon>
        <taxon>Cercopoidea</taxon>
        <taxon>Clastopteridae</taxon>
        <taxon>Clastoptera</taxon>
    </lineage>
</organism>
<dbReference type="AlphaFoldDB" id="A0A1B6CJJ3"/>
<evidence type="ECO:0000256" key="1">
    <source>
        <dbReference type="ARBA" id="ARBA00004167"/>
    </source>
</evidence>
<dbReference type="Pfam" id="PF08205">
    <property type="entry name" value="C2-set_2"/>
    <property type="match status" value="1"/>
</dbReference>
<dbReference type="SUPFAM" id="SSF48726">
    <property type="entry name" value="Immunoglobulin"/>
    <property type="match status" value="1"/>
</dbReference>
<dbReference type="InterPro" id="IPR013783">
    <property type="entry name" value="Ig-like_fold"/>
</dbReference>
<dbReference type="InterPro" id="IPR036179">
    <property type="entry name" value="Ig-like_dom_sf"/>
</dbReference>
<sequence>WLISGAVCIHVELRAPRYVSVGNSAILKCDYNVPHEHLHKVDWLVGGKKIWEYVKDRVPPYRSYLVPGINIDRLHSDQNQVMLTNMNFNASGSYTCEVSTEKPMIYTKSSEEHDITVMQNQRENPRITFKKPTYTVGDWIEVNCTSGSAKPTPDVTWLLNGKKAEDSRVQSFPGQCGEDKNCCSPSSVTAQLRFQVTEDYVDKLELTCLATIPRFLGHHTDYADHRMQNVSVDVISLASRARSHNAYSKSSINTTSARTMLVLLLYWSWH</sequence>
<dbReference type="InterPro" id="IPR007110">
    <property type="entry name" value="Ig-like_dom"/>
</dbReference>
<protein>
    <recommendedName>
        <fullName evidence="4">Ig-like domain-containing protein</fullName>
    </recommendedName>
</protein>
<dbReference type="EMBL" id="GEDC01023642">
    <property type="protein sequence ID" value="JAS13656.1"/>
    <property type="molecule type" value="Transcribed_RNA"/>
</dbReference>
<evidence type="ECO:0000259" key="4">
    <source>
        <dbReference type="PROSITE" id="PS50835"/>
    </source>
</evidence>
<proteinExistence type="predicted"/>
<feature type="domain" description="Ig-like" evidence="4">
    <location>
        <begin position="22"/>
        <end position="116"/>
    </location>
</feature>
<name>A0A1B6CJJ3_9HEMI</name>
<dbReference type="PANTHER" id="PTHR21261">
    <property type="entry name" value="BEAT PROTEIN"/>
    <property type="match status" value="1"/>
</dbReference>
<dbReference type="Gene3D" id="2.60.40.10">
    <property type="entry name" value="Immunoglobulins"/>
    <property type="match status" value="2"/>
</dbReference>
<reference evidence="5" key="1">
    <citation type="submission" date="2015-12" db="EMBL/GenBank/DDBJ databases">
        <title>De novo transcriptome assembly of four potential Pierce s Disease insect vectors from Arizona vineyards.</title>
        <authorList>
            <person name="Tassone E.E."/>
        </authorList>
    </citation>
    <scope>NUCLEOTIDE SEQUENCE</scope>
</reference>
<dbReference type="InterPro" id="IPR003599">
    <property type="entry name" value="Ig_sub"/>
</dbReference>
<dbReference type="InterPro" id="IPR013151">
    <property type="entry name" value="Immunoglobulin_dom"/>
</dbReference>
<keyword evidence="3" id="KW-1015">Disulfide bond</keyword>
<feature type="domain" description="Ig-like" evidence="4">
    <location>
        <begin position="125"/>
        <end position="231"/>
    </location>
</feature>